<dbReference type="RefSeq" id="WP_163242881.1">
    <property type="nucleotide sequence ID" value="NZ_JAAIWN010000035.1"/>
</dbReference>
<gene>
    <name evidence="3" type="ORF">G4D64_13395</name>
    <name evidence="2" type="ORF">H1Z61_13665</name>
</gene>
<protein>
    <submittedName>
        <fullName evidence="3">Uncharacterized protein</fullName>
    </submittedName>
</protein>
<evidence type="ECO:0000313" key="5">
    <source>
        <dbReference type="Proteomes" id="UP000570010"/>
    </source>
</evidence>
<keyword evidence="1" id="KW-0812">Transmembrane</keyword>
<feature type="transmembrane region" description="Helical" evidence="1">
    <location>
        <begin position="103"/>
        <end position="133"/>
    </location>
</feature>
<evidence type="ECO:0000256" key="1">
    <source>
        <dbReference type="SAM" id="Phobius"/>
    </source>
</evidence>
<keyword evidence="1" id="KW-0472">Membrane</keyword>
<reference evidence="2 5" key="2">
    <citation type="submission" date="2020-07" db="EMBL/GenBank/DDBJ databases">
        <authorList>
            <person name="Feng H."/>
        </authorList>
    </citation>
    <scope>NUCLEOTIDE SEQUENCE [LARGE SCALE GENOMIC DNA]</scope>
    <source>
        <strain evidence="5">s-12</strain>
        <strain evidence="2">S-12</strain>
    </source>
</reference>
<feature type="transmembrane region" description="Helical" evidence="1">
    <location>
        <begin position="64"/>
        <end position="83"/>
    </location>
</feature>
<evidence type="ECO:0000313" key="3">
    <source>
        <dbReference type="EMBL" id="NEY82473.1"/>
    </source>
</evidence>
<dbReference type="Proteomes" id="UP000472971">
    <property type="component" value="Unassembled WGS sequence"/>
</dbReference>
<feature type="transmembrane region" description="Helical" evidence="1">
    <location>
        <begin position="223"/>
        <end position="246"/>
    </location>
</feature>
<name>A0A6B3W3F7_9BACI</name>
<dbReference type="AlphaFoldDB" id="A0A6B3W3F7"/>
<dbReference type="Proteomes" id="UP000570010">
    <property type="component" value="Unassembled WGS sequence"/>
</dbReference>
<evidence type="ECO:0000313" key="2">
    <source>
        <dbReference type="EMBL" id="MBA4538153.1"/>
    </source>
</evidence>
<feature type="transmembrane region" description="Helical" evidence="1">
    <location>
        <begin position="154"/>
        <end position="174"/>
    </location>
</feature>
<comment type="caution">
    <text evidence="3">The sequence shown here is derived from an EMBL/GenBank/DDBJ whole genome shotgun (WGS) entry which is preliminary data.</text>
</comment>
<evidence type="ECO:0000313" key="4">
    <source>
        <dbReference type="Proteomes" id="UP000472971"/>
    </source>
</evidence>
<reference evidence="3 4" key="1">
    <citation type="submission" date="2020-02" db="EMBL/GenBank/DDBJ databases">
        <title>Bacillus aquiflavi sp. nov., isolated from yellow water of strong flavor Chinese baijiu in Yibin region of China.</title>
        <authorList>
            <person name="Xie J."/>
        </authorList>
    </citation>
    <scope>NUCLEOTIDE SEQUENCE [LARGE SCALE GENOMIC DNA]</scope>
    <source>
        <strain evidence="3 4">3H-10</strain>
    </source>
</reference>
<accession>A0A6B3W3F7</accession>
<proteinExistence type="predicted"/>
<feature type="transmembrane region" description="Helical" evidence="1">
    <location>
        <begin position="180"/>
        <end position="202"/>
    </location>
</feature>
<keyword evidence="1" id="KW-1133">Transmembrane helix</keyword>
<organism evidence="3 4">
    <name type="scientific">Bacillus aquiflavi</name>
    <dbReference type="NCBI Taxonomy" id="2672567"/>
    <lineage>
        <taxon>Bacteria</taxon>
        <taxon>Bacillati</taxon>
        <taxon>Bacillota</taxon>
        <taxon>Bacilli</taxon>
        <taxon>Bacillales</taxon>
        <taxon>Bacillaceae</taxon>
        <taxon>Bacillus</taxon>
    </lineage>
</organism>
<dbReference type="EMBL" id="JACEIO010000035">
    <property type="protein sequence ID" value="MBA4538153.1"/>
    <property type="molecule type" value="Genomic_DNA"/>
</dbReference>
<feature type="transmembrane region" description="Helical" evidence="1">
    <location>
        <begin position="20"/>
        <end position="44"/>
    </location>
</feature>
<keyword evidence="4" id="KW-1185">Reference proteome</keyword>
<dbReference type="EMBL" id="JAAIWN010000035">
    <property type="protein sequence ID" value="NEY82473.1"/>
    <property type="molecule type" value="Genomic_DNA"/>
</dbReference>
<sequence length="256" mass="29897">MIFVRLTTYYLKTLFSPLTLLAIFGFLSANIFFTYSLFEAYFPVNLLEKVSFMFVLPLEINGDIFRWLLLLLPFLIIPGNLLFKQFKNPPVYLFVRMESFSSWFHSLLFSCCIFIFISTGLSFLFTFVILALLDADLAFASLNIMNGKIILKQWLVFFFTILCLFLFKVMIFMLSRNELFSLLVTIVVSLSALTLDQLMIQAKNKMFITEFLYAKTIRTSIEFPLWISISSILVLCLYFVLVKVFMLKHEKALKIM</sequence>